<dbReference type="CDD" id="cd11032">
    <property type="entry name" value="P450_EryK-like"/>
    <property type="match status" value="1"/>
</dbReference>
<keyword evidence="3 7" id="KW-0479">Metal-binding</keyword>
<evidence type="ECO:0000256" key="2">
    <source>
        <dbReference type="ARBA" id="ARBA00022617"/>
    </source>
</evidence>
<dbReference type="PANTHER" id="PTHR46696:SF1">
    <property type="entry name" value="CYTOCHROME P450 YJIB-RELATED"/>
    <property type="match status" value="1"/>
</dbReference>
<keyword evidence="2 7" id="KW-0349">Heme</keyword>
<evidence type="ECO:0000313" key="9">
    <source>
        <dbReference type="Proteomes" id="UP000533476"/>
    </source>
</evidence>
<name>A0A7Y0Q495_9FIRM</name>
<sequence length="381" mass="43354">MVPMSERLNPFPFYRRMREQAPFFRDPRSGVWSVFRYDDVQMALSDYERFYSGDGEHDPDEMGPGASIIGMNPPRHRKMRDLVSRAFTPRAVENLTERIRGIVQELLRDPLRERTMDMVRDFTYPLPVIVIAEMLGIPTQDRSTFKAWSDAIVASTDNHATGFEATQAMSAYFSGIVQERRHNLGEDLISRLIAAEVDGEKLTDAEIISFCDLLLVAGNETTTNLITNAIWTFSEHPEAWERLRGEPRLLGPTIEEVLRYRSPVQAMFRRVRVPMAVGDAMMNPGDTVIAWIGSANRDEDKFADPDRFDPDRKPNPHIAFGYGIHYCLGAPLARLESRLALETLIDQGVRGFQPQLPFSEWEPVSGFIVQGLKRFPVSLMS</sequence>
<dbReference type="Gene3D" id="1.10.630.10">
    <property type="entry name" value="Cytochrome P450"/>
    <property type="match status" value="1"/>
</dbReference>
<proteinExistence type="inferred from homology"/>
<dbReference type="GO" id="GO:0005506">
    <property type="term" value="F:iron ion binding"/>
    <property type="evidence" value="ECO:0007669"/>
    <property type="project" value="InterPro"/>
</dbReference>
<evidence type="ECO:0000256" key="7">
    <source>
        <dbReference type="RuleBase" id="RU000461"/>
    </source>
</evidence>
<dbReference type="PRINTS" id="PR00385">
    <property type="entry name" value="P450"/>
</dbReference>
<dbReference type="AlphaFoldDB" id="A0A7Y0Q495"/>
<dbReference type="PANTHER" id="PTHR46696">
    <property type="entry name" value="P450, PUTATIVE (EUROFUNG)-RELATED"/>
    <property type="match status" value="1"/>
</dbReference>
<dbReference type="GO" id="GO:0004497">
    <property type="term" value="F:monooxygenase activity"/>
    <property type="evidence" value="ECO:0007669"/>
    <property type="project" value="UniProtKB-KW"/>
</dbReference>
<dbReference type="GO" id="GO:0020037">
    <property type="term" value="F:heme binding"/>
    <property type="evidence" value="ECO:0007669"/>
    <property type="project" value="InterPro"/>
</dbReference>
<dbReference type="SUPFAM" id="SSF48264">
    <property type="entry name" value="Cytochrome P450"/>
    <property type="match status" value="1"/>
</dbReference>
<dbReference type="RefSeq" id="WP_169101305.1">
    <property type="nucleotide sequence ID" value="NZ_JABBVZ010000065.1"/>
</dbReference>
<dbReference type="InterPro" id="IPR002397">
    <property type="entry name" value="Cyt_P450_B"/>
</dbReference>
<comment type="caution">
    <text evidence="8">The sequence shown here is derived from an EMBL/GenBank/DDBJ whole genome shotgun (WGS) entry which is preliminary data.</text>
</comment>
<dbReference type="PROSITE" id="PS00086">
    <property type="entry name" value="CYTOCHROME_P450"/>
    <property type="match status" value="1"/>
</dbReference>
<dbReference type="InterPro" id="IPR001128">
    <property type="entry name" value="Cyt_P450"/>
</dbReference>
<dbReference type="Pfam" id="PF00067">
    <property type="entry name" value="p450"/>
    <property type="match status" value="1"/>
</dbReference>
<comment type="similarity">
    <text evidence="1 7">Belongs to the cytochrome P450 family.</text>
</comment>
<dbReference type="GO" id="GO:0016705">
    <property type="term" value="F:oxidoreductase activity, acting on paired donors, with incorporation or reduction of molecular oxygen"/>
    <property type="evidence" value="ECO:0007669"/>
    <property type="project" value="InterPro"/>
</dbReference>
<dbReference type="PRINTS" id="PR00359">
    <property type="entry name" value="BP450"/>
</dbReference>
<keyword evidence="6 7" id="KW-0503">Monooxygenase</keyword>
<dbReference type="EMBL" id="JABBVZ010000065">
    <property type="protein sequence ID" value="NMP23761.1"/>
    <property type="molecule type" value="Genomic_DNA"/>
</dbReference>
<dbReference type="FunFam" id="1.10.630.10:FF:000018">
    <property type="entry name" value="Cytochrome P450 monooxygenase"/>
    <property type="match status" value="1"/>
</dbReference>
<evidence type="ECO:0000256" key="4">
    <source>
        <dbReference type="ARBA" id="ARBA00023002"/>
    </source>
</evidence>
<accession>A0A7Y0Q495</accession>
<evidence type="ECO:0000256" key="5">
    <source>
        <dbReference type="ARBA" id="ARBA00023004"/>
    </source>
</evidence>
<keyword evidence="5 7" id="KW-0408">Iron</keyword>
<gene>
    <name evidence="8" type="ORF">HIJ39_15575</name>
</gene>
<keyword evidence="9" id="KW-1185">Reference proteome</keyword>
<evidence type="ECO:0000256" key="3">
    <source>
        <dbReference type="ARBA" id="ARBA00022723"/>
    </source>
</evidence>
<reference evidence="8 9" key="1">
    <citation type="submission" date="2020-04" db="EMBL/GenBank/DDBJ databases">
        <authorList>
            <person name="Zhang R."/>
            <person name="Schippers A."/>
        </authorList>
    </citation>
    <scope>NUCLEOTIDE SEQUENCE [LARGE SCALE GENOMIC DNA]</scope>
    <source>
        <strain evidence="8 9">DSM 109850</strain>
    </source>
</reference>
<organism evidence="8 9">
    <name type="scientific">Sulfobacillus harzensis</name>
    <dbReference type="NCBI Taxonomy" id="2729629"/>
    <lineage>
        <taxon>Bacteria</taxon>
        <taxon>Bacillati</taxon>
        <taxon>Bacillota</taxon>
        <taxon>Clostridia</taxon>
        <taxon>Eubacteriales</taxon>
        <taxon>Clostridiales Family XVII. Incertae Sedis</taxon>
        <taxon>Sulfobacillus</taxon>
    </lineage>
</organism>
<keyword evidence="4 7" id="KW-0560">Oxidoreductase</keyword>
<dbReference type="Proteomes" id="UP000533476">
    <property type="component" value="Unassembled WGS sequence"/>
</dbReference>
<evidence type="ECO:0000313" key="8">
    <source>
        <dbReference type="EMBL" id="NMP23761.1"/>
    </source>
</evidence>
<protein>
    <submittedName>
        <fullName evidence="8">Cytochrome P450</fullName>
    </submittedName>
</protein>
<dbReference type="InterPro" id="IPR017972">
    <property type="entry name" value="Cyt_P450_CS"/>
</dbReference>
<dbReference type="InterPro" id="IPR036396">
    <property type="entry name" value="Cyt_P450_sf"/>
</dbReference>
<evidence type="ECO:0000256" key="1">
    <source>
        <dbReference type="ARBA" id="ARBA00010617"/>
    </source>
</evidence>
<evidence type="ECO:0000256" key="6">
    <source>
        <dbReference type="ARBA" id="ARBA00023033"/>
    </source>
</evidence>